<dbReference type="InterPro" id="IPR011650">
    <property type="entry name" value="Peptidase_M20_dimer"/>
</dbReference>
<evidence type="ECO:0000259" key="18">
    <source>
        <dbReference type="Pfam" id="PF07687"/>
    </source>
</evidence>
<protein>
    <recommendedName>
        <fullName evidence="13">Cytosol non-specific dipeptidase</fullName>
        <ecNumber evidence="10">3.4.13.18</ecNumber>
    </recommendedName>
    <alternativeName>
        <fullName evidence="16">Aminoacyl-histidine dipeptidase</fullName>
    </alternativeName>
    <alternativeName>
        <fullName evidence="15">Beta-alanyl-histidine dipeptidase</fullName>
    </alternativeName>
    <alternativeName>
        <fullName evidence="14">Carnosinase</fullName>
    </alternativeName>
    <alternativeName>
        <fullName evidence="11">Peptidase D</fullName>
    </alternativeName>
    <alternativeName>
        <fullName evidence="17">Xaa-His dipeptidase</fullName>
    </alternativeName>
</protein>
<comment type="similarity">
    <text evidence="12">Belongs to the peptidase M20C family.</text>
</comment>
<keyword evidence="4" id="KW-0479">Metal-binding</keyword>
<evidence type="ECO:0000313" key="20">
    <source>
        <dbReference type="Proteomes" id="UP000824049"/>
    </source>
</evidence>
<proteinExistence type="inferred from homology"/>
<comment type="caution">
    <text evidence="19">The sequence shown here is derived from an EMBL/GenBank/DDBJ whole genome shotgun (WGS) entry which is preliminary data.</text>
</comment>
<reference evidence="19" key="1">
    <citation type="journal article" date="2021" name="PeerJ">
        <title>Extensive microbial diversity within the chicken gut microbiome revealed by metagenomics and culture.</title>
        <authorList>
            <person name="Gilroy R."/>
            <person name="Ravi A."/>
            <person name="Getino M."/>
            <person name="Pursley I."/>
            <person name="Horton D.L."/>
            <person name="Alikhan N.F."/>
            <person name="Baker D."/>
            <person name="Gharbi K."/>
            <person name="Hall N."/>
            <person name="Watson M."/>
            <person name="Adriaenssens E.M."/>
            <person name="Foster-Nyarko E."/>
            <person name="Jarju S."/>
            <person name="Secka A."/>
            <person name="Antonio M."/>
            <person name="Oren A."/>
            <person name="Chaudhuri R.R."/>
            <person name="La Ragione R."/>
            <person name="Hildebrand F."/>
            <person name="Pallen M.J."/>
        </authorList>
    </citation>
    <scope>NUCLEOTIDE SEQUENCE</scope>
    <source>
        <strain evidence="19">CHK179-28034</strain>
    </source>
</reference>
<dbReference type="PIRSF" id="PIRSF016599">
    <property type="entry name" value="Xaa-His_dipept"/>
    <property type="match status" value="1"/>
</dbReference>
<evidence type="ECO:0000256" key="8">
    <source>
        <dbReference type="ARBA" id="ARBA00023285"/>
    </source>
</evidence>
<evidence type="ECO:0000256" key="17">
    <source>
        <dbReference type="ARBA" id="ARBA00078074"/>
    </source>
</evidence>
<evidence type="ECO:0000256" key="16">
    <source>
        <dbReference type="ARBA" id="ARBA00077688"/>
    </source>
</evidence>
<evidence type="ECO:0000256" key="4">
    <source>
        <dbReference type="ARBA" id="ARBA00022723"/>
    </source>
</evidence>
<evidence type="ECO:0000256" key="3">
    <source>
        <dbReference type="ARBA" id="ARBA00022670"/>
    </source>
</evidence>
<reference evidence="19" key="2">
    <citation type="submission" date="2021-04" db="EMBL/GenBank/DDBJ databases">
        <authorList>
            <person name="Gilroy R."/>
        </authorList>
    </citation>
    <scope>NUCLEOTIDE SEQUENCE</scope>
    <source>
        <strain evidence="19">CHK179-28034</strain>
    </source>
</reference>
<dbReference type="FunFam" id="3.40.630.10:FF:000018">
    <property type="entry name" value="Aminoacyl-histidine dipeptidase PepD"/>
    <property type="match status" value="1"/>
</dbReference>
<evidence type="ECO:0000256" key="13">
    <source>
        <dbReference type="ARBA" id="ARBA00071271"/>
    </source>
</evidence>
<dbReference type="EC" id="3.4.13.18" evidence="10"/>
<evidence type="ECO:0000256" key="9">
    <source>
        <dbReference type="ARBA" id="ARBA00036421"/>
    </source>
</evidence>
<evidence type="ECO:0000256" key="6">
    <source>
        <dbReference type="ARBA" id="ARBA00022833"/>
    </source>
</evidence>
<dbReference type="PANTHER" id="PTHR43501">
    <property type="entry name" value="CYTOSOL NON-SPECIFIC DIPEPTIDASE"/>
    <property type="match status" value="1"/>
</dbReference>
<evidence type="ECO:0000256" key="2">
    <source>
        <dbReference type="ARBA" id="ARBA00001947"/>
    </source>
</evidence>
<dbReference type="InterPro" id="IPR002933">
    <property type="entry name" value="Peptidase_M20"/>
</dbReference>
<keyword evidence="6" id="KW-0862">Zinc</keyword>
<keyword evidence="3" id="KW-0645">Protease</keyword>
<dbReference type="SUPFAM" id="SSF53187">
    <property type="entry name" value="Zn-dependent exopeptidases"/>
    <property type="match status" value="1"/>
</dbReference>
<sequence length="485" mass="52348">MGVLSALEPAKVFQFFEEICSIPHGSRNVKQISNYLVDFAKERGLKYRQDEEFNVVIWKDGSKGYEDAEPVILQGHMDMVAVKTADCPKDMEKDGLDLEINGDLISAKGTSLGGDDGIAVAYSLAILDDPDMAHPPIEAIFTVDEEIGMLGAAYMDVSDIKGRLFLNMDSEDEGIFTVSCAGGATVTCHLPYERENVAMTAMKISIDGFSGGHSGVEIDKGRANANVVMGRLLYGVMNDIRIISVNGGEKDNAIALSCQAEIAVLAGKAEEVKNKVQETFAIVAEEYKVTDPKAAICVEKQADTENAGEECAALTAKDTAAVIQALLHMPAGIQRMNPEIEGLVQTSLNLGILRTDESSVDLSYAVRSASEHEKQFLIDKMNALAVLLGGSTEITGPYPGWEYRADSRLRDVLVDTYRELYGKDPVVEGIHAGLECGLFASKMGDIDAVSLGPQMEGIHTVNEVLSISSVQRTWELVTKALAALK</sequence>
<dbReference type="AlphaFoldDB" id="A0A9D2J8E8"/>
<accession>A0A9D2J8E8</accession>
<evidence type="ECO:0000256" key="5">
    <source>
        <dbReference type="ARBA" id="ARBA00022801"/>
    </source>
</evidence>
<dbReference type="InterPro" id="IPR001160">
    <property type="entry name" value="Peptidase_M20C"/>
</dbReference>
<dbReference type="GO" id="GO:0046872">
    <property type="term" value="F:metal ion binding"/>
    <property type="evidence" value="ECO:0007669"/>
    <property type="project" value="UniProtKB-KW"/>
</dbReference>
<evidence type="ECO:0000256" key="1">
    <source>
        <dbReference type="ARBA" id="ARBA00001941"/>
    </source>
</evidence>
<comment type="cofactor">
    <cofactor evidence="2">
        <name>Zn(2+)</name>
        <dbReference type="ChEBI" id="CHEBI:29105"/>
    </cofactor>
</comment>
<evidence type="ECO:0000256" key="10">
    <source>
        <dbReference type="ARBA" id="ARBA00038976"/>
    </source>
</evidence>
<dbReference type="Pfam" id="PF01546">
    <property type="entry name" value="Peptidase_M20"/>
    <property type="match status" value="1"/>
</dbReference>
<keyword evidence="8" id="KW-0170">Cobalt</keyword>
<evidence type="ECO:0000256" key="12">
    <source>
        <dbReference type="ARBA" id="ARBA00061423"/>
    </source>
</evidence>
<comment type="cofactor">
    <cofactor evidence="1">
        <name>Co(2+)</name>
        <dbReference type="ChEBI" id="CHEBI:48828"/>
    </cofactor>
</comment>
<dbReference type="PANTHER" id="PTHR43501:SF1">
    <property type="entry name" value="CYTOSOL NON-SPECIFIC DIPEPTIDASE"/>
    <property type="match status" value="1"/>
</dbReference>
<dbReference type="EMBL" id="DXBR01000094">
    <property type="protein sequence ID" value="HIZ40298.1"/>
    <property type="molecule type" value="Genomic_DNA"/>
</dbReference>
<dbReference type="FunFam" id="3.40.630.10:FF:000015">
    <property type="entry name" value="Aminoacyl-histidine dipeptidase PepD"/>
    <property type="match status" value="1"/>
</dbReference>
<evidence type="ECO:0000256" key="7">
    <source>
        <dbReference type="ARBA" id="ARBA00023049"/>
    </source>
</evidence>
<dbReference type="Pfam" id="PF07687">
    <property type="entry name" value="M20_dimer"/>
    <property type="match status" value="1"/>
</dbReference>
<dbReference type="NCBIfam" id="TIGR01893">
    <property type="entry name" value="aa-his-dipept"/>
    <property type="match status" value="1"/>
</dbReference>
<evidence type="ECO:0000256" key="15">
    <source>
        <dbReference type="ARBA" id="ARBA00076004"/>
    </source>
</evidence>
<evidence type="ECO:0000313" key="19">
    <source>
        <dbReference type="EMBL" id="HIZ40298.1"/>
    </source>
</evidence>
<keyword evidence="7" id="KW-0482">Metalloprotease</keyword>
<gene>
    <name evidence="19" type="ORF">H9968_10355</name>
</gene>
<dbReference type="PRINTS" id="PR00934">
    <property type="entry name" value="XHISDIPTASE"/>
</dbReference>
<dbReference type="CDD" id="cd03890">
    <property type="entry name" value="M20_pepD"/>
    <property type="match status" value="1"/>
</dbReference>
<comment type="catalytic activity">
    <reaction evidence="9">
        <text>Hydrolysis of dipeptides, preferentially hydrophobic dipeptides including prolyl amino acids.</text>
        <dbReference type="EC" id="3.4.13.18"/>
    </reaction>
</comment>
<feature type="domain" description="Peptidase M20 dimerisation" evidence="18">
    <location>
        <begin position="207"/>
        <end position="289"/>
    </location>
</feature>
<dbReference type="GO" id="GO:0005829">
    <property type="term" value="C:cytosol"/>
    <property type="evidence" value="ECO:0007669"/>
    <property type="project" value="TreeGrafter"/>
</dbReference>
<dbReference type="Gene3D" id="3.40.630.10">
    <property type="entry name" value="Zn peptidases"/>
    <property type="match status" value="2"/>
</dbReference>
<dbReference type="GO" id="GO:0070573">
    <property type="term" value="F:metallodipeptidase activity"/>
    <property type="evidence" value="ECO:0007669"/>
    <property type="project" value="TreeGrafter"/>
</dbReference>
<evidence type="ECO:0000256" key="11">
    <source>
        <dbReference type="ARBA" id="ARBA00044252"/>
    </source>
</evidence>
<keyword evidence="5" id="KW-0378">Hydrolase</keyword>
<evidence type="ECO:0000256" key="14">
    <source>
        <dbReference type="ARBA" id="ARBA00075285"/>
    </source>
</evidence>
<organism evidence="19 20">
    <name type="scientific">Candidatus Anaerobutyricum stercoris</name>
    <dbReference type="NCBI Taxonomy" id="2838457"/>
    <lineage>
        <taxon>Bacteria</taxon>
        <taxon>Bacillati</taxon>
        <taxon>Bacillota</taxon>
        <taxon>Clostridia</taxon>
        <taxon>Lachnospirales</taxon>
        <taxon>Lachnospiraceae</taxon>
        <taxon>Anaerobutyricum</taxon>
    </lineage>
</organism>
<dbReference type="GO" id="GO:0006508">
    <property type="term" value="P:proteolysis"/>
    <property type="evidence" value="ECO:0007669"/>
    <property type="project" value="UniProtKB-KW"/>
</dbReference>
<dbReference type="Proteomes" id="UP000824049">
    <property type="component" value="Unassembled WGS sequence"/>
</dbReference>
<name>A0A9D2J8E8_9FIRM</name>